<reference evidence="3" key="1">
    <citation type="submission" date="2024-08" db="EMBL/GenBank/DDBJ databases">
        <authorList>
            <person name="Yu S.T."/>
        </authorList>
    </citation>
    <scope>NUCLEOTIDE SEQUENCE</scope>
    <source>
        <strain evidence="3">R33</strain>
    </source>
</reference>
<evidence type="ECO:0000313" key="3">
    <source>
        <dbReference type="EMBL" id="XDV62973.1"/>
    </source>
</evidence>
<proteinExistence type="predicted"/>
<feature type="chain" id="PRO_5044304923" evidence="2">
    <location>
        <begin position="21"/>
        <end position="340"/>
    </location>
</feature>
<name>A0AB39XYY2_9ACTN</name>
<dbReference type="NCBIfam" id="NF040526">
    <property type="entry name" value="SCO0930_lipo"/>
    <property type="match status" value="1"/>
</dbReference>
<protein>
    <submittedName>
        <fullName evidence="3">SCO0930 family lipoprotein</fullName>
    </submittedName>
</protein>
<feature type="compositionally biased region" description="Gly residues" evidence="1">
    <location>
        <begin position="61"/>
        <end position="77"/>
    </location>
</feature>
<keyword evidence="3" id="KW-0449">Lipoprotein</keyword>
<accession>A0AB39XYY2</accession>
<evidence type="ECO:0000256" key="1">
    <source>
        <dbReference type="SAM" id="MobiDB-lite"/>
    </source>
</evidence>
<evidence type="ECO:0000256" key="2">
    <source>
        <dbReference type="SAM" id="SignalP"/>
    </source>
</evidence>
<sequence length="340" mass="33994">MTTVGSVAAVLLLAAGCGSGDNTARNSNSVQPAGAGKPLGGAYDTGYGGAGGYGADAAAGSGSGSDVGSGSGAGSGSGSAKAGPAGQLSVRDIASVGSVVTDSAGMALYRFDKDTPQPPKSNCEGDCATAWPAVPADDASAAAGIDASLLGSVARADGSKQLTLAGWPVYRYAKDTKAGEAKGEGVGGTWHALAPDGKKAIDKKQKTDGGGGMGGMDMKAGTELSVADNEKLGKILVDGKWRTLYRFDKDSAWPMKFGCLGACLDTWKPAPAVDKAKAEGIAGKLVGSVKRPDGSEQLTIDCWPVYTFTGDTEPGQTNGHNKQGLWFAVTPEGKKVPPTA</sequence>
<organism evidence="3">
    <name type="scientific">Streptomyces sp. R33</name>
    <dbReference type="NCBI Taxonomy" id="3238629"/>
    <lineage>
        <taxon>Bacteria</taxon>
        <taxon>Bacillati</taxon>
        <taxon>Actinomycetota</taxon>
        <taxon>Actinomycetes</taxon>
        <taxon>Kitasatosporales</taxon>
        <taxon>Streptomycetaceae</taxon>
        <taxon>Streptomyces</taxon>
    </lineage>
</organism>
<dbReference type="PANTHER" id="PTHR39335:SF1">
    <property type="entry name" value="BLL4220 PROTEIN"/>
    <property type="match status" value="1"/>
</dbReference>
<feature type="signal peptide" evidence="2">
    <location>
        <begin position="1"/>
        <end position="20"/>
    </location>
</feature>
<dbReference type="GO" id="GO:0043448">
    <property type="term" value="P:alkane catabolic process"/>
    <property type="evidence" value="ECO:0007669"/>
    <property type="project" value="TreeGrafter"/>
</dbReference>
<gene>
    <name evidence="3" type="ORF">AB5J51_08520</name>
</gene>
<keyword evidence="2" id="KW-0732">Signal</keyword>
<dbReference type="Pfam" id="PF03640">
    <property type="entry name" value="Lipoprotein_15"/>
    <property type="match status" value="4"/>
</dbReference>
<dbReference type="EMBL" id="CP165727">
    <property type="protein sequence ID" value="XDV62973.1"/>
    <property type="molecule type" value="Genomic_DNA"/>
</dbReference>
<dbReference type="PANTHER" id="PTHR39335">
    <property type="entry name" value="BLL4220 PROTEIN"/>
    <property type="match status" value="1"/>
</dbReference>
<dbReference type="RefSeq" id="WP_369777341.1">
    <property type="nucleotide sequence ID" value="NZ_CP165727.1"/>
</dbReference>
<feature type="region of interest" description="Disordered" evidence="1">
    <location>
        <begin position="58"/>
        <end position="85"/>
    </location>
</feature>
<dbReference type="InterPro" id="IPR005297">
    <property type="entry name" value="Lipoprotein_repeat"/>
</dbReference>
<dbReference type="InterPro" id="IPR047910">
    <property type="entry name" value="SCO0930-like"/>
</dbReference>
<dbReference type="AlphaFoldDB" id="A0AB39XYY2"/>